<dbReference type="PANTHER" id="PTHR43404:SF2">
    <property type="entry name" value="LIPOPOLYSACCHARIDE CHOLINEPHOSPHOTRANSFERASE LICD"/>
    <property type="match status" value="1"/>
</dbReference>
<dbReference type="GO" id="GO:0009100">
    <property type="term" value="P:glycoprotein metabolic process"/>
    <property type="evidence" value="ECO:0007669"/>
    <property type="project" value="UniProtKB-ARBA"/>
</dbReference>
<sequence>MDSKSSLYKLTDDELKKVQDIQKELIYEVKRICEKCGIHFCMVGGTMLGAIRHKGYIPWDDDADIGFLRTEYEKFRKVCETELNHKKYYMQDLRDTPGYRWGYGKLRRKNTEFVRLNQEFVPYEQGISIDLMPFDNVPDHWLSKRIHFFCCFLYRKIFWSEVGSRSEENFWKKMIYKIMRCLPMKMVIKRYQRFIDSGCGKKTKLVRILTFPTPKGVYGYERKWYTNLSLYRFGDMQLPGAKDYDAYLRVKYGDYMKLPPAEKRKVHPISKLTLPEE</sequence>
<accession>A0A3A9A012</accession>
<evidence type="ECO:0000259" key="1">
    <source>
        <dbReference type="Pfam" id="PF04991"/>
    </source>
</evidence>
<evidence type="ECO:0000313" key="2">
    <source>
        <dbReference type="EMBL" id="RKI84484.1"/>
    </source>
</evidence>
<dbReference type="EMBL" id="RAYQ01000100">
    <property type="protein sequence ID" value="RKI84484.1"/>
    <property type="molecule type" value="Genomic_DNA"/>
</dbReference>
<dbReference type="Proteomes" id="UP000280696">
    <property type="component" value="Unassembled WGS sequence"/>
</dbReference>
<dbReference type="InterPro" id="IPR052942">
    <property type="entry name" value="LPS_cholinephosphotransferase"/>
</dbReference>
<dbReference type="AlphaFoldDB" id="A0A3A9A012"/>
<proteinExistence type="predicted"/>
<name>A0A3A9A012_9FIRM</name>
<evidence type="ECO:0000313" key="3">
    <source>
        <dbReference type="Proteomes" id="UP000280696"/>
    </source>
</evidence>
<feature type="domain" description="LicD/FKTN/FKRP nucleotidyltransferase" evidence="1">
    <location>
        <begin position="33"/>
        <end position="253"/>
    </location>
</feature>
<dbReference type="OrthoDB" id="9786100at2"/>
<organism evidence="2 3">
    <name type="scientific">Parablautia intestinalis</name>
    <dbReference type="NCBI Taxonomy" id="2320100"/>
    <lineage>
        <taxon>Bacteria</taxon>
        <taxon>Bacillati</taxon>
        <taxon>Bacillota</taxon>
        <taxon>Clostridia</taxon>
        <taxon>Lachnospirales</taxon>
        <taxon>Lachnospiraceae</taxon>
        <taxon>Parablautia</taxon>
    </lineage>
</organism>
<dbReference type="Pfam" id="PF04991">
    <property type="entry name" value="LicD"/>
    <property type="match status" value="1"/>
</dbReference>
<keyword evidence="3" id="KW-1185">Reference proteome</keyword>
<gene>
    <name evidence="2" type="ORF">D7V94_23115</name>
</gene>
<dbReference type="InterPro" id="IPR007074">
    <property type="entry name" value="LicD/FKTN/FKRP_NTP_transf"/>
</dbReference>
<comment type="caution">
    <text evidence="2">The sequence shown here is derived from an EMBL/GenBank/DDBJ whole genome shotgun (WGS) entry which is preliminary data.</text>
</comment>
<reference evidence="2 3" key="1">
    <citation type="submission" date="2018-09" db="EMBL/GenBank/DDBJ databases">
        <title>Murine metabolic-syndrome-specific gut microbial biobank.</title>
        <authorList>
            <person name="Liu C."/>
        </authorList>
    </citation>
    <scope>NUCLEOTIDE SEQUENCE [LARGE SCALE GENOMIC DNA]</scope>
    <source>
        <strain evidence="2 3">0.1xD8-82</strain>
    </source>
</reference>
<protein>
    <submittedName>
        <fullName evidence="2">LicD family protein</fullName>
    </submittedName>
</protein>
<dbReference type="RefSeq" id="WP_120472562.1">
    <property type="nucleotide sequence ID" value="NZ_RAYQ01000100.1"/>
</dbReference>
<dbReference type="PANTHER" id="PTHR43404">
    <property type="entry name" value="LIPOPOLYSACCHARIDE CHOLINEPHOSPHOTRANSFERASE LICD"/>
    <property type="match status" value="1"/>
</dbReference>